<dbReference type="Pfam" id="PF08240">
    <property type="entry name" value="ADH_N"/>
    <property type="match status" value="1"/>
</dbReference>
<comment type="caution">
    <text evidence="4">The sequence shown here is derived from an EMBL/GenBank/DDBJ whole genome shotgun (WGS) entry which is preliminary data.</text>
</comment>
<evidence type="ECO:0000256" key="2">
    <source>
        <dbReference type="ARBA" id="ARBA00023002"/>
    </source>
</evidence>
<dbReference type="InterPro" id="IPR047122">
    <property type="entry name" value="Trans-enoyl_RdTase-like"/>
</dbReference>
<dbReference type="PANTHER" id="PTHR45348">
    <property type="entry name" value="HYPOTHETICAL OXIDOREDUCTASE (EUROFUNG)"/>
    <property type="match status" value="1"/>
</dbReference>
<dbReference type="SUPFAM" id="SSF51735">
    <property type="entry name" value="NAD(P)-binding Rossmann-fold domains"/>
    <property type="match status" value="1"/>
</dbReference>
<dbReference type="AlphaFoldDB" id="A0A9W9IJ11"/>
<comment type="similarity">
    <text evidence="1">Belongs to the zinc-containing alcohol dehydrogenase family.</text>
</comment>
<keyword evidence="2" id="KW-0560">Oxidoreductase</keyword>
<evidence type="ECO:0000313" key="4">
    <source>
        <dbReference type="EMBL" id="KAJ5176695.1"/>
    </source>
</evidence>
<dbReference type="Gene3D" id="3.40.50.720">
    <property type="entry name" value="NAD(P)-binding Rossmann-like Domain"/>
    <property type="match status" value="1"/>
</dbReference>
<accession>A0A9W9IJ11</accession>
<feature type="domain" description="Enoyl reductase (ER)" evidence="3">
    <location>
        <begin position="17"/>
        <end position="344"/>
    </location>
</feature>
<dbReference type="EMBL" id="JAPQKN010000001">
    <property type="protein sequence ID" value="KAJ5176695.1"/>
    <property type="molecule type" value="Genomic_DNA"/>
</dbReference>
<dbReference type="CDD" id="cd08249">
    <property type="entry name" value="enoyl_reductase_like"/>
    <property type="match status" value="1"/>
</dbReference>
<gene>
    <name evidence="4" type="ORF">N7482_002572</name>
</gene>
<dbReference type="InterPro" id="IPR020843">
    <property type="entry name" value="ER"/>
</dbReference>
<dbReference type="SUPFAM" id="SSF50129">
    <property type="entry name" value="GroES-like"/>
    <property type="match status" value="1"/>
</dbReference>
<dbReference type="SMART" id="SM00829">
    <property type="entry name" value="PKS_ER"/>
    <property type="match status" value="1"/>
</dbReference>
<dbReference type="GO" id="GO:0016651">
    <property type="term" value="F:oxidoreductase activity, acting on NAD(P)H"/>
    <property type="evidence" value="ECO:0007669"/>
    <property type="project" value="InterPro"/>
</dbReference>
<dbReference type="Proteomes" id="UP001149163">
    <property type="component" value="Unassembled WGS sequence"/>
</dbReference>
<proteinExistence type="inferred from homology"/>
<dbReference type="RefSeq" id="XP_056548303.1">
    <property type="nucleotide sequence ID" value="XM_056684697.1"/>
</dbReference>
<evidence type="ECO:0000313" key="5">
    <source>
        <dbReference type="Proteomes" id="UP001149163"/>
    </source>
</evidence>
<dbReference type="GeneID" id="81423873"/>
<protein>
    <submittedName>
        <fullName evidence="4">Zinc binding protein</fullName>
    </submittedName>
</protein>
<evidence type="ECO:0000256" key="1">
    <source>
        <dbReference type="ARBA" id="ARBA00008072"/>
    </source>
</evidence>
<evidence type="ECO:0000259" key="3">
    <source>
        <dbReference type="SMART" id="SM00829"/>
    </source>
</evidence>
<dbReference type="InterPro" id="IPR013149">
    <property type="entry name" value="ADH-like_C"/>
</dbReference>
<reference evidence="4" key="2">
    <citation type="journal article" date="2023" name="IMA Fungus">
        <title>Comparative genomic study of the Penicillium genus elucidates a diverse pangenome and 15 lateral gene transfer events.</title>
        <authorList>
            <person name="Petersen C."/>
            <person name="Sorensen T."/>
            <person name="Nielsen M.R."/>
            <person name="Sondergaard T.E."/>
            <person name="Sorensen J.L."/>
            <person name="Fitzpatrick D.A."/>
            <person name="Frisvad J.C."/>
            <person name="Nielsen K.L."/>
        </authorList>
    </citation>
    <scope>NUCLEOTIDE SEQUENCE</scope>
    <source>
        <strain evidence="4">IBT 26290</strain>
    </source>
</reference>
<reference evidence="4" key="1">
    <citation type="submission" date="2022-11" db="EMBL/GenBank/DDBJ databases">
        <authorList>
            <person name="Petersen C."/>
        </authorList>
    </citation>
    <scope>NUCLEOTIDE SEQUENCE</scope>
    <source>
        <strain evidence="4">IBT 26290</strain>
    </source>
</reference>
<organism evidence="4 5">
    <name type="scientific">Penicillium canariense</name>
    <dbReference type="NCBI Taxonomy" id="189055"/>
    <lineage>
        <taxon>Eukaryota</taxon>
        <taxon>Fungi</taxon>
        <taxon>Dikarya</taxon>
        <taxon>Ascomycota</taxon>
        <taxon>Pezizomycotina</taxon>
        <taxon>Eurotiomycetes</taxon>
        <taxon>Eurotiomycetidae</taxon>
        <taxon>Eurotiales</taxon>
        <taxon>Aspergillaceae</taxon>
        <taxon>Penicillium</taxon>
    </lineage>
</organism>
<keyword evidence="5" id="KW-1185">Reference proteome</keyword>
<dbReference type="InterPro" id="IPR011032">
    <property type="entry name" value="GroES-like_sf"/>
</dbReference>
<dbReference type="Pfam" id="PF00107">
    <property type="entry name" value="ADH_zinc_N"/>
    <property type="match status" value="1"/>
</dbReference>
<dbReference type="InterPro" id="IPR036291">
    <property type="entry name" value="NAD(P)-bd_dom_sf"/>
</dbReference>
<dbReference type="InterPro" id="IPR013154">
    <property type="entry name" value="ADH-like_N"/>
</dbReference>
<dbReference type="PANTHER" id="PTHR45348:SF2">
    <property type="entry name" value="ZINC-TYPE ALCOHOL DEHYDROGENASE-LIKE PROTEIN C2E1P3.01"/>
    <property type="match status" value="1"/>
</dbReference>
<sequence>MSTPSRQHLAAVVPHKGGPLAVAERTTPTCGPKQLLIEVHAIAFNPVDYFQRDMGFFIEQYPAVVGSDVAGLVVQTGSDLSPGAATVGMRVAALASSFYHKGNPDYGALQKYVLVGEETVAVLPDSFSFIEGSVFPMAVLTTWNGLLWAGIPRVAVDPEEKQGLLVWGASSSMGALAVQAAKIMGYTVYATASPQNHEYLKRLGAARVFDYKSEGISSDVISAAKEDGIVVRVAYHAKGSQTLSAEVLGKLAAGHTGRLAIAPVVERDLKAPENVEFSFVSAPEDPKGRVEMLQWIFGSWLQDNLAAKRLVASPQIQVIKGGLESANKALDELKAGVSYRKLVIEI</sequence>
<dbReference type="Gene3D" id="3.90.180.10">
    <property type="entry name" value="Medium-chain alcohol dehydrogenases, catalytic domain"/>
    <property type="match status" value="1"/>
</dbReference>
<dbReference type="OrthoDB" id="10257049at2759"/>
<name>A0A9W9IJ11_9EURO</name>